<evidence type="ECO:0000256" key="2">
    <source>
        <dbReference type="ARBA" id="ARBA00023015"/>
    </source>
</evidence>
<organism evidence="6 7">
    <name type="scientific">Clostridium tanneri</name>
    <dbReference type="NCBI Taxonomy" id="3037988"/>
    <lineage>
        <taxon>Bacteria</taxon>
        <taxon>Bacillati</taxon>
        <taxon>Bacillota</taxon>
        <taxon>Clostridia</taxon>
        <taxon>Eubacteriales</taxon>
        <taxon>Clostridiaceae</taxon>
        <taxon>Clostridium</taxon>
    </lineage>
</organism>
<keyword evidence="4" id="KW-0804">Transcription</keyword>
<dbReference type="InterPro" id="IPR000847">
    <property type="entry name" value="LysR_HTH_N"/>
</dbReference>
<dbReference type="PANTHER" id="PTHR30419">
    <property type="entry name" value="HTH-TYPE TRANSCRIPTIONAL REGULATOR YBHD"/>
    <property type="match status" value="1"/>
</dbReference>
<keyword evidence="7" id="KW-1185">Reference proteome</keyword>
<feature type="domain" description="HTH lysR-type" evidence="5">
    <location>
        <begin position="1"/>
        <end position="58"/>
    </location>
</feature>
<dbReference type="SUPFAM" id="SSF46785">
    <property type="entry name" value="Winged helix' DNA-binding domain"/>
    <property type="match status" value="1"/>
</dbReference>
<dbReference type="SUPFAM" id="SSF53850">
    <property type="entry name" value="Periplasmic binding protein-like II"/>
    <property type="match status" value="1"/>
</dbReference>
<dbReference type="Pfam" id="PF03466">
    <property type="entry name" value="LysR_substrate"/>
    <property type="match status" value="1"/>
</dbReference>
<dbReference type="PROSITE" id="PS50931">
    <property type="entry name" value="HTH_LYSR"/>
    <property type="match status" value="1"/>
</dbReference>
<sequence length="300" mass="33518">MNLQQLEYLKKIAETENFTTAATLLSVTQPALSKAISKLEAELNVPLFERTGRNVKLTSFGEAFLKHSNLALLEIEKGIRELQDMVDPDKGIISIASTYCIGTYFMPFIISDFLSCCPHTKFQFSHESVPEILNDLRDGKIDLGFYDNLDDIHTHSEIESIPVKEEEYVLIVPKNHHLSKEVEVSLKDLKNESFIVFHEGDKDKMLSCSEFINRAPKISIQPNEASMLGGLVAAGAGITIVPNTPLINTSALSIIKIKENIGRKVIYIGWLKNSYMSPIVKKFRDYVISSAPANSLSLKI</sequence>
<evidence type="ECO:0000256" key="4">
    <source>
        <dbReference type="ARBA" id="ARBA00023163"/>
    </source>
</evidence>
<name>A0ABU4JRL3_9CLOT</name>
<dbReference type="RefSeq" id="WP_318797351.1">
    <property type="nucleotide sequence ID" value="NZ_JARUJP010000005.1"/>
</dbReference>
<keyword evidence="2" id="KW-0805">Transcription regulation</keyword>
<dbReference type="PANTHER" id="PTHR30419:SF28">
    <property type="entry name" value="HTH-TYPE TRANSCRIPTIONAL REGULATOR BSDA"/>
    <property type="match status" value="1"/>
</dbReference>
<evidence type="ECO:0000259" key="5">
    <source>
        <dbReference type="PROSITE" id="PS50931"/>
    </source>
</evidence>
<dbReference type="PRINTS" id="PR00039">
    <property type="entry name" value="HTHLYSR"/>
</dbReference>
<evidence type="ECO:0000313" key="6">
    <source>
        <dbReference type="EMBL" id="MDW8800782.1"/>
    </source>
</evidence>
<reference evidence="6 7" key="1">
    <citation type="submission" date="2023-04" db="EMBL/GenBank/DDBJ databases">
        <title>Clostridium tannerae sp. nov., isolated from the fecal material of an alpaca.</title>
        <authorList>
            <person name="Miller S."/>
            <person name="Hendry M."/>
            <person name="King J."/>
            <person name="Sankaranarayanan K."/>
            <person name="Lawson P.A."/>
        </authorList>
    </citation>
    <scope>NUCLEOTIDE SEQUENCE [LARGE SCALE GENOMIC DNA]</scope>
    <source>
        <strain evidence="6 7">A1-XYC3</strain>
    </source>
</reference>
<evidence type="ECO:0000256" key="3">
    <source>
        <dbReference type="ARBA" id="ARBA00023125"/>
    </source>
</evidence>
<dbReference type="InterPro" id="IPR036390">
    <property type="entry name" value="WH_DNA-bd_sf"/>
</dbReference>
<dbReference type="EMBL" id="JARUJP010000005">
    <property type="protein sequence ID" value="MDW8800782.1"/>
    <property type="molecule type" value="Genomic_DNA"/>
</dbReference>
<comment type="similarity">
    <text evidence="1">Belongs to the LysR transcriptional regulatory family.</text>
</comment>
<dbReference type="Proteomes" id="UP001281656">
    <property type="component" value="Unassembled WGS sequence"/>
</dbReference>
<gene>
    <name evidence="6" type="ORF">P8V03_06405</name>
</gene>
<evidence type="ECO:0000313" key="7">
    <source>
        <dbReference type="Proteomes" id="UP001281656"/>
    </source>
</evidence>
<evidence type="ECO:0000256" key="1">
    <source>
        <dbReference type="ARBA" id="ARBA00009437"/>
    </source>
</evidence>
<accession>A0ABU4JRL3</accession>
<dbReference type="InterPro" id="IPR050950">
    <property type="entry name" value="HTH-type_LysR_regulators"/>
</dbReference>
<dbReference type="Gene3D" id="1.10.10.10">
    <property type="entry name" value="Winged helix-like DNA-binding domain superfamily/Winged helix DNA-binding domain"/>
    <property type="match status" value="1"/>
</dbReference>
<dbReference type="Pfam" id="PF00126">
    <property type="entry name" value="HTH_1"/>
    <property type="match status" value="1"/>
</dbReference>
<keyword evidence="3" id="KW-0238">DNA-binding</keyword>
<dbReference type="InterPro" id="IPR005119">
    <property type="entry name" value="LysR_subst-bd"/>
</dbReference>
<dbReference type="InterPro" id="IPR036388">
    <property type="entry name" value="WH-like_DNA-bd_sf"/>
</dbReference>
<dbReference type="Gene3D" id="3.40.190.290">
    <property type="match status" value="1"/>
</dbReference>
<protein>
    <submittedName>
        <fullName evidence="6">LysR family transcriptional regulator</fullName>
    </submittedName>
</protein>
<proteinExistence type="inferred from homology"/>
<comment type="caution">
    <text evidence="6">The sequence shown here is derived from an EMBL/GenBank/DDBJ whole genome shotgun (WGS) entry which is preliminary data.</text>
</comment>